<comment type="subcellular location">
    <subcellularLocation>
        <location evidence="1">Cell outer membrane</location>
    </subcellularLocation>
</comment>
<comment type="similarity">
    <text evidence="2">Belongs to the SusD family.</text>
</comment>
<dbReference type="InterPro" id="IPR033985">
    <property type="entry name" value="SusD-like_N"/>
</dbReference>
<feature type="domain" description="RagB/SusD" evidence="7">
    <location>
        <begin position="324"/>
        <end position="467"/>
    </location>
</feature>
<dbReference type="AlphaFoldDB" id="A0A2P8HMR9"/>
<keyword evidence="10" id="KW-1185">Reference proteome</keyword>
<dbReference type="GO" id="GO:0009279">
    <property type="term" value="C:cell outer membrane"/>
    <property type="evidence" value="ECO:0007669"/>
    <property type="project" value="UniProtKB-SubCell"/>
</dbReference>
<dbReference type="Gene3D" id="2.20.20.130">
    <property type="match status" value="1"/>
</dbReference>
<dbReference type="Proteomes" id="UP000240971">
    <property type="component" value="Unassembled WGS sequence"/>
</dbReference>
<evidence type="ECO:0000259" key="8">
    <source>
        <dbReference type="Pfam" id="PF14322"/>
    </source>
</evidence>
<feature type="signal peptide" evidence="6">
    <location>
        <begin position="1"/>
        <end position="26"/>
    </location>
</feature>
<evidence type="ECO:0000256" key="3">
    <source>
        <dbReference type="ARBA" id="ARBA00022729"/>
    </source>
</evidence>
<reference evidence="9 10" key="1">
    <citation type="submission" date="2018-03" db="EMBL/GenBank/DDBJ databases">
        <title>Genomic Encyclopedia of Archaeal and Bacterial Type Strains, Phase II (KMG-II): from individual species to whole genera.</title>
        <authorList>
            <person name="Goeker M."/>
        </authorList>
    </citation>
    <scope>NUCLEOTIDE SEQUENCE [LARGE SCALE GENOMIC DNA]</scope>
    <source>
        <strain evidence="9 10">DSM 24859</strain>
    </source>
</reference>
<evidence type="ECO:0000313" key="9">
    <source>
        <dbReference type="EMBL" id="PSL47522.1"/>
    </source>
</evidence>
<sequence length="467" mass="51486">MMIRYFKHKINYLALLLPLCILSCNKQLDLSPTDNIIDPGNSFRNVADLNSGLLGAYSGLTYNTIYNVSLVTDECTLPAENNTGGGVATYRWKIDPSSTTITSSFGENYIAINSANLVLSAINRVTAKGDDIALKAQYRGELLALRAYCHFELLQSYAEAYAPAAMGIAYMDSSINGKPARNTFAEVMTKIEADLQLAKTLIPASFDDNTRITHAAVSAIQARVALYNKQWNDAVTYATEVINAMPLATAADFPGIWKDTKNAEVVWKVKKVAGVDDLIGRLYFRRSKALYVPSFKLINLFDQTNDVRYPAYITFDDSRGDGTSKYLVNKYTGTSGNPGLADIKLFRTGEMYLIRAEALAEQNKLPAAATDLNDLRKARIAGYTLESFAGKDTLIAAIYTERFKELAFEGHRIFDLRRRSLPVTRDPADATTALGAVLLKPGDKGYVFPIPDAETKANKNMQQNPGY</sequence>
<evidence type="ECO:0000256" key="5">
    <source>
        <dbReference type="ARBA" id="ARBA00023237"/>
    </source>
</evidence>
<proteinExistence type="inferred from homology"/>
<dbReference type="Pfam" id="PF07980">
    <property type="entry name" value="SusD_RagB"/>
    <property type="match status" value="1"/>
</dbReference>
<dbReference type="InterPro" id="IPR011990">
    <property type="entry name" value="TPR-like_helical_dom_sf"/>
</dbReference>
<organism evidence="9 10">
    <name type="scientific">Chitinophaga niastensis</name>
    <dbReference type="NCBI Taxonomy" id="536980"/>
    <lineage>
        <taxon>Bacteria</taxon>
        <taxon>Pseudomonadati</taxon>
        <taxon>Bacteroidota</taxon>
        <taxon>Chitinophagia</taxon>
        <taxon>Chitinophagales</taxon>
        <taxon>Chitinophagaceae</taxon>
        <taxon>Chitinophaga</taxon>
    </lineage>
</organism>
<dbReference type="InterPro" id="IPR012944">
    <property type="entry name" value="SusD_RagB_dom"/>
</dbReference>
<protein>
    <submittedName>
        <fullName evidence="9">Putative outer membrane starch-binding protein</fullName>
    </submittedName>
</protein>
<gene>
    <name evidence="9" type="ORF">CLV51_102379</name>
</gene>
<comment type="caution">
    <text evidence="9">The sequence shown here is derived from an EMBL/GenBank/DDBJ whole genome shotgun (WGS) entry which is preliminary data.</text>
</comment>
<keyword evidence="4" id="KW-0472">Membrane</keyword>
<feature type="domain" description="SusD-like N-terminal" evidence="8">
    <location>
        <begin position="49"/>
        <end position="226"/>
    </location>
</feature>
<name>A0A2P8HMR9_CHINA</name>
<keyword evidence="3 6" id="KW-0732">Signal</keyword>
<evidence type="ECO:0000256" key="1">
    <source>
        <dbReference type="ARBA" id="ARBA00004442"/>
    </source>
</evidence>
<evidence type="ECO:0000313" key="10">
    <source>
        <dbReference type="Proteomes" id="UP000240971"/>
    </source>
</evidence>
<dbReference type="SUPFAM" id="SSF48452">
    <property type="entry name" value="TPR-like"/>
    <property type="match status" value="1"/>
</dbReference>
<keyword evidence="5" id="KW-0998">Cell outer membrane</keyword>
<accession>A0A2P8HMR9</accession>
<evidence type="ECO:0000259" key="7">
    <source>
        <dbReference type="Pfam" id="PF07980"/>
    </source>
</evidence>
<feature type="chain" id="PRO_5015112172" evidence="6">
    <location>
        <begin position="27"/>
        <end position="467"/>
    </location>
</feature>
<dbReference type="Pfam" id="PF14322">
    <property type="entry name" value="SusD-like_3"/>
    <property type="match status" value="1"/>
</dbReference>
<dbReference type="OrthoDB" id="1080118at2"/>
<evidence type="ECO:0000256" key="2">
    <source>
        <dbReference type="ARBA" id="ARBA00006275"/>
    </source>
</evidence>
<dbReference type="Gene3D" id="1.25.40.390">
    <property type="match status" value="1"/>
</dbReference>
<dbReference type="Gene3D" id="1.25.40.900">
    <property type="match status" value="1"/>
</dbReference>
<evidence type="ECO:0000256" key="6">
    <source>
        <dbReference type="SAM" id="SignalP"/>
    </source>
</evidence>
<evidence type="ECO:0000256" key="4">
    <source>
        <dbReference type="ARBA" id="ARBA00023136"/>
    </source>
</evidence>
<dbReference type="EMBL" id="PYAW01000002">
    <property type="protein sequence ID" value="PSL47522.1"/>
    <property type="molecule type" value="Genomic_DNA"/>
</dbReference>
<dbReference type="RefSeq" id="WP_106527968.1">
    <property type="nucleotide sequence ID" value="NZ_PYAW01000002.1"/>
</dbReference>